<dbReference type="InParanoid" id="A0A194WXE0"/>
<dbReference type="OrthoDB" id="5015991at2759"/>
<keyword evidence="3" id="KW-1185">Reference proteome</keyword>
<dbReference type="RefSeq" id="XP_018067001.1">
    <property type="nucleotide sequence ID" value="XM_018215674.1"/>
</dbReference>
<accession>A0A194WXE0</accession>
<dbReference type="GeneID" id="28825400"/>
<dbReference type="KEGG" id="psco:LY89DRAFT_688275"/>
<dbReference type="EMBL" id="KQ947424">
    <property type="protein sequence ID" value="KUJ12646.1"/>
    <property type="molecule type" value="Genomic_DNA"/>
</dbReference>
<evidence type="ECO:0000256" key="1">
    <source>
        <dbReference type="SAM" id="Coils"/>
    </source>
</evidence>
<name>A0A194WXE0_MOLSC</name>
<organism evidence="2 3">
    <name type="scientific">Mollisia scopiformis</name>
    <name type="common">Conifer needle endophyte fungus</name>
    <name type="synonym">Phialocephala scopiformis</name>
    <dbReference type="NCBI Taxonomy" id="149040"/>
    <lineage>
        <taxon>Eukaryota</taxon>
        <taxon>Fungi</taxon>
        <taxon>Dikarya</taxon>
        <taxon>Ascomycota</taxon>
        <taxon>Pezizomycotina</taxon>
        <taxon>Leotiomycetes</taxon>
        <taxon>Helotiales</taxon>
        <taxon>Mollisiaceae</taxon>
        <taxon>Mollisia</taxon>
    </lineage>
</organism>
<evidence type="ECO:0000313" key="2">
    <source>
        <dbReference type="EMBL" id="KUJ12646.1"/>
    </source>
</evidence>
<dbReference type="AlphaFoldDB" id="A0A194WXE0"/>
<reference evidence="2 3" key="1">
    <citation type="submission" date="2015-10" db="EMBL/GenBank/DDBJ databases">
        <title>Full genome of DAOMC 229536 Phialocephala scopiformis, a fungal endophyte of spruce producing the potent anti-insectan compound rugulosin.</title>
        <authorList>
            <consortium name="DOE Joint Genome Institute"/>
            <person name="Walker A.K."/>
            <person name="Frasz S.L."/>
            <person name="Seifert K.A."/>
            <person name="Miller J.D."/>
            <person name="Mondo S.J."/>
            <person name="Labutti K."/>
            <person name="Lipzen A."/>
            <person name="Dockter R."/>
            <person name="Kennedy M."/>
            <person name="Grigoriev I.V."/>
            <person name="Spatafora J.W."/>
        </authorList>
    </citation>
    <scope>NUCLEOTIDE SEQUENCE [LARGE SCALE GENOMIC DNA]</scope>
    <source>
        <strain evidence="2 3">CBS 120377</strain>
    </source>
</reference>
<protein>
    <submittedName>
        <fullName evidence="2">Uncharacterized protein</fullName>
    </submittedName>
</protein>
<dbReference type="Proteomes" id="UP000070700">
    <property type="component" value="Unassembled WGS sequence"/>
</dbReference>
<evidence type="ECO:0000313" key="3">
    <source>
        <dbReference type="Proteomes" id="UP000070700"/>
    </source>
</evidence>
<gene>
    <name evidence="2" type="ORF">LY89DRAFT_688275</name>
</gene>
<keyword evidence="1" id="KW-0175">Coiled coil</keyword>
<proteinExistence type="predicted"/>
<sequence length="111" mass="13485">MCYYEQYSMPCGDWKWGNFRAHCSKEYRTGETCGMKLVWESIGLPDNCKYCIKIETKRGKIRKEKERIKRWRQEGNRRASISQSEEAIENMEREIWDLNEQRASVRHQRNM</sequence>
<dbReference type="STRING" id="149040.A0A194WXE0"/>
<feature type="coiled-coil region" evidence="1">
    <location>
        <begin position="54"/>
        <end position="108"/>
    </location>
</feature>